<dbReference type="InterPro" id="IPR017452">
    <property type="entry name" value="GPCR_Rhodpsn_7TM"/>
</dbReference>
<evidence type="ECO:0000256" key="2">
    <source>
        <dbReference type="ARBA" id="ARBA00022692"/>
    </source>
</evidence>
<keyword evidence="9" id="KW-0732">Signal</keyword>
<evidence type="ECO:0000256" key="9">
    <source>
        <dbReference type="SAM" id="SignalP"/>
    </source>
</evidence>
<gene>
    <name evidence="11" type="ORF">GHT09_003992</name>
    <name evidence="12" type="ORF">MONAX_5E000335</name>
</gene>
<dbReference type="GO" id="GO:0016020">
    <property type="term" value="C:membrane"/>
    <property type="evidence" value="ECO:0007669"/>
    <property type="project" value="UniProtKB-SubCell"/>
</dbReference>
<organism evidence="12 13">
    <name type="scientific">Marmota monax</name>
    <name type="common">Woodchuck</name>
    <dbReference type="NCBI Taxonomy" id="9995"/>
    <lineage>
        <taxon>Eukaryota</taxon>
        <taxon>Metazoa</taxon>
        <taxon>Chordata</taxon>
        <taxon>Craniata</taxon>
        <taxon>Vertebrata</taxon>
        <taxon>Euteleostomi</taxon>
        <taxon>Mammalia</taxon>
        <taxon>Eutheria</taxon>
        <taxon>Euarchontoglires</taxon>
        <taxon>Glires</taxon>
        <taxon>Rodentia</taxon>
        <taxon>Sciuromorpha</taxon>
        <taxon>Sciuridae</taxon>
        <taxon>Xerinae</taxon>
        <taxon>Marmotini</taxon>
        <taxon>Marmota</taxon>
    </lineage>
</organism>
<dbReference type="Proteomes" id="UP000335636">
    <property type="component" value="Unassembled WGS sequence"/>
</dbReference>
<evidence type="ECO:0000256" key="6">
    <source>
        <dbReference type="ARBA" id="ARBA00023170"/>
    </source>
</evidence>
<keyword evidence="6" id="KW-0675">Receptor</keyword>
<keyword evidence="3 8" id="KW-1133">Transmembrane helix</keyword>
<keyword evidence="7" id="KW-0807">Transducer</keyword>
<feature type="transmembrane region" description="Helical" evidence="8">
    <location>
        <begin position="70"/>
        <end position="88"/>
    </location>
</feature>
<reference evidence="11" key="2">
    <citation type="submission" date="2020-08" db="EMBL/GenBank/DDBJ databases">
        <authorList>
            <person name="Shumante A."/>
            <person name="Zimin A.V."/>
            <person name="Puiu D."/>
            <person name="Salzberg S.L."/>
        </authorList>
    </citation>
    <scope>NUCLEOTIDE SEQUENCE</scope>
    <source>
        <strain evidence="11">WC2-LM</strain>
        <tissue evidence="11">Liver</tissue>
    </source>
</reference>
<dbReference type="GO" id="GO:0004930">
    <property type="term" value="F:G protein-coupled receptor activity"/>
    <property type="evidence" value="ECO:0007669"/>
    <property type="project" value="UniProtKB-KW"/>
</dbReference>
<evidence type="ECO:0000256" key="8">
    <source>
        <dbReference type="SAM" id="Phobius"/>
    </source>
</evidence>
<feature type="signal peptide" evidence="9">
    <location>
        <begin position="1"/>
        <end position="18"/>
    </location>
</feature>
<reference evidence="12 13" key="1">
    <citation type="submission" date="2019-04" db="EMBL/GenBank/DDBJ databases">
        <authorList>
            <person name="Alioto T."/>
            <person name="Alioto T."/>
        </authorList>
    </citation>
    <scope>NUCLEOTIDE SEQUENCE [LARGE SCALE GENOMIC DNA]</scope>
</reference>
<name>A0A5E4AWL3_MARMO</name>
<accession>A0A5E4AWL3</accession>
<feature type="domain" description="G-protein coupled receptors family 1 profile" evidence="10">
    <location>
        <begin position="8"/>
        <end position="109"/>
    </location>
</feature>
<dbReference type="EMBL" id="WJEC01007913">
    <property type="protein sequence ID" value="KAF7465439.1"/>
    <property type="molecule type" value="Genomic_DNA"/>
</dbReference>
<dbReference type="Pfam" id="PF13853">
    <property type="entry name" value="7tm_4"/>
    <property type="match status" value="1"/>
</dbReference>
<dbReference type="SUPFAM" id="SSF81321">
    <property type="entry name" value="Family A G protein-coupled receptor-like"/>
    <property type="match status" value="1"/>
</dbReference>
<evidence type="ECO:0000313" key="11">
    <source>
        <dbReference type="EMBL" id="KAF7465439.1"/>
    </source>
</evidence>
<evidence type="ECO:0000313" key="13">
    <source>
        <dbReference type="Proteomes" id="UP000335636"/>
    </source>
</evidence>
<proteinExistence type="predicted"/>
<dbReference type="PANTHER" id="PTHR48001">
    <property type="entry name" value="OLFACTORY RECEPTOR"/>
    <property type="match status" value="1"/>
</dbReference>
<evidence type="ECO:0000313" key="12">
    <source>
        <dbReference type="EMBL" id="VTJ61525.1"/>
    </source>
</evidence>
<evidence type="ECO:0000256" key="3">
    <source>
        <dbReference type="ARBA" id="ARBA00022989"/>
    </source>
</evidence>
<dbReference type="Gene3D" id="1.20.1070.10">
    <property type="entry name" value="Rhodopsin 7-helix transmembrane proteins"/>
    <property type="match status" value="1"/>
</dbReference>
<dbReference type="InterPro" id="IPR000725">
    <property type="entry name" value="Olfact_rcpt"/>
</dbReference>
<evidence type="ECO:0000256" key="7">
    <source>
        <dbReference type="ARBA" id="ARBA00023224"/>
    </source>
</evidence>
<keyword evidence="4" id="KW-0297">G-protein coupled receptor</keyword>
<protein>
    <recommendedName>
        <fullName evidence="10">G-protein coupled receptors family 1 profile domain-containing protein</fullName>
    </recommendedName>
</protein>
<keyword evidence="5 8" id="KW-0472">Membrane</keyword>
<dbReference type="PROSITE" id="PS50262">
    <property type="entry name" value="G_PROTEIN_RECEP_F1_2"/>
    <property type="match status" value="1"/>
</dbReference>
<dbReference type="Proteomes" id="UP000662637">
    <property type="component" value="Unassembled WGS sequence"/>
</dbReference>
<keyword evidence="2 8" id="KW-0812">Transmembrane</keyword>
<evidence type="ECO:0000259" key="10">
    <source>
        <dbReference type="PROSITE" id="PS50262"/>
    </source>
</evidence>
<comment type="subcellular location">
    <subcellularLocation>
        <location evidence="1">Membrane</location>
        <topology evidence="1">Multi-pass membrane protein</topology>
    </subcellularLocation>
</comment>
<evidence type="ECO:0000256" key="5">
    <source>
        <dbReference type="ARBA" id="ARBA00023136"/>
    </source>
</evidence>
<evidence type="ECO:0000256" key="4">
    <source>
        <dbReference type="ARBA" id="ARBA00023040"/>
    </source>
</evidence>
<feature type="chain" id="PRO_5033478884" description="G-protein coupled receptors family 1 profile domain-containing protein" evidence="9">
    <location>
        <begin position="19"/>
        <end position="155"/>
    </location>
</feature>
<evidence type="ECO:0000256" key="1">
    <source>
        <dbReference type="ARBA" id="ARBA00004141"/>
    </source>
</evidence>
<keyword evidence="13" id="KW-1185">Reference proteome</keyword>
<dbReference type="EMBL" id="CABDUW010000177">
    <property type="protein sequence ID" value="VTJ61525.1"/>
    <property type="molecule type" value="Genomic_DNA"/>
</dbReference>
<dbReference type="AlphaFoldDB" id="A0A5E4AWL3"/>
<sequence length="155" mass="16926">MYLVTVLGNLLIILLVSSDSHLHTPMYIFLSNLSLTDFGFISITVPKMLVNIQTHKEVVSYLGCLTQKSLFAIFGLICVAVCPAVVLHQEASTCDSMFMGMLATESEPLLGTRKRALPIVQFLVGFLVIKGRAGRVPAVCTVEEQPQQSEPGEVE</sequence>
<dbReference type="GO" id="GO:0004984">
    <property type="term" value="F:olfactory receptor activity"/>
    <property type="evidence" value="ECO:0007669"/>
    <property type="project" value="InterPro"/>
</dbReference>